<dbReference type="AlphaFoldDB" id="A0A0M6WBE0"/>
<dbReference type="Proteomes" id="UP000049472">
    <property type="component" value="Unassembled WGS sequence"/>
</dbReference>
<evidence type="ECO:0000256" key="8">
    <source>
        <dbReference type="ARBA" id="ARBA00048741"/>
    </source>
</evidence>
<dbReference type="GO" id="GO:0004066">
    <property type="term" value="F:asparagine synthase (glutamine-hydrolyzing) activity"/>
    <property type="evidence" value="ECO:0007669"/>
    <property type="project" value="UniProtKB-EC"/>
</dbReference>
<reference evidence="14" key="1">
    <citation type="submission" date="2015-05" db="EMBL/GenBank/DDBJ databases">
        <authorList>
            <consortium name="Pathogen Informatics"/>
        </authorList>
    </citation>
    <scope>NUCLEOTIDE SEQUENCE [LARGE SCALE GENOMIC DNA]</scope>
    <source>
        <strain evidence="14">T1-815</strain>
    </source>
</reference>
<accession>A0A0M6WBE0</accession>
<dbReference type="CDD" id="cd01991">
    <property type="entry name" value="Asn_synthase_B_C"/>
    <property type="match status" value="1"/>
</dbReference>
<dbReference type="EMBL" id="CVRQ01000001">
    <property type="protein sequence ID" value="CRL31837.1"/>
    <property type="molecule type" value="Genomic_DNA"/>
</dbReference>
<keyword evidence="7 9" id="KW-0315">Glutamine amidotransferase</keyword>
<dbReference type="InterPro" id="IPR001962">
    <property type="entry name" value="Asn_synthase"/>
</dbReference>
<dbReference type="Gene3D" id="3.40.50.620">
    <property type="entry name" value="HUPs"/>
    <property type="match status" value="1"/>
</dbReference>
<dbReference type="Pfam" id="PF13537">
    <property type="entry name" value="GATase_7"/>
    <property type="match status" value="1"/>
</dbReference>
<evidence type="ECO:0000259" key="12">
    <source>
        <dbReference type="PROSITE" id="PS51278"/>
    </source>
</evidence>
<keyword evidence="5 10" id="KW-0067">ATP-binding</keyword>
<comment type="similarity">
    <text evidence="2">Belongs to the asparagine synthetase family.</text>
</comment>
<dbReference type="Gene3D" id="3.60.20.10">
    <property type="entry name" value="Glutamine Phosphoribosylpyrophosphate, subunit 1, domain 1"/>
    <property type="match status" value="1"/>
</dbReference>
<evidence type="ECO:0000256" key="5">
    <source>
        <dbReference type="ARBA" id="ARBA00022840"/>
    </source>
</evidence>
<keyword evidence="14" id="KW-1185">Reference proteome</keyword>
<organism evidence="13 14">
    <name type="scientific">Agathobacter rectalis</name>
    <dbReference type="NCBI Taxonomy" id="39491"/>
    <lineage>
        <taxon>Bacteria</taxon>
        <taxon>Bacillati</taxon>
        <taxon>Bacillota</taxon>
        <taxon>Clostridia</taxon>
        <taxon>Lachnospirales</taxon>
        <taxon>Lachnospiraceae</taxon>
        <taxon>Agathobacter</taxon>
    </lineage>
</organism>
<gene>
    <name evidence="13" type="ORF">T1815_02151</name>
</gene>
<evidence type="ECO:0000256" key="9">
    <source>
        <dbReference type="PIRSR" id="PIRSR001589-1"/>
    </source>
</evidence>
<dbReference type="Pfam" id="PF00733">
    <property type="entry name" value="Asn_synthase"/>
    <property type="match status" value="1"/>
</dbReference>
<proteinExistence type="inferred from homology"/>
<dbReference type="InterPro" id="IPR033738">
    <property type="entry name" value="AsnB_N"/>
</dbReference>
<dbReference type="InterPro" id="IPR006426">
    <property type="entry name" value="Asn_synth_AEB"/>
</dbReference>
<evidence type="ECO:0000256" key="1">
    <source>
        <dbReference type="ARBA" id="ARBA00005187"/>
    </source>
</evidence>
<comment type="catalytic activity">
    <reaction evidence="8">
        <text>L-aspartate + L-glutamine + ATP + H2O = L-asparagine + L-glutamate + AMP + diphosphate + H(+)</text>
        <dbReference type="Rhea" id="RHEA:12228"/>
        <dbReference type="ChEBI" id="CHEBI:15377"/>
        <dbReference type="ChEBI" id="CHEBI:15378"/>
        <dbReference type="ChEBI" id="CHEBI:29985"/>
        <dbReference type="ChEBI" id="CHEBI:29991"/>
        <dbReference type="ChEBI" id="CHEBI:30616"/>
        <dbReference type="ChEBI" id="CHEBI:33019"/>
        <dbReference type="ChEBI" id="CHEBI:58048"/>
        <dbReference type="ChEBI" id="CHEBI:58359"/>
        <dbReference type="ChEBI" id="CHEBI:456215"/>
        <dbReference type="EC" id="6.3.5.4"/>
    </reaction>
</comment>
<evidence type="ECO:0000256" key="10">
    <source>
        <dbReference type="PIRSR" id="PIRSR001589-2"/>
    </source>
</evidence>
<dbReference type="CDD" id="cd00712">
    <property type="entry name" value="AsnB"/>
    <property type="match status" value="1"/>
</dbReference>
<evidence type="ECO:0000256" key="6">
    <source>
        <dbReference type="ARBA" id="ARBA00022888"/>
    </source>
</evidence>
<dbReference type="InterPro" id="IPR017932">
    <property type="entry name" value="GATase_2_dom"/>
</dbReference>
<dbReference type="PANTHER" id="PTHR43284">
    <property type="entry name" value="ASPARAGINE SYNTHETASE (GLUTAMINE-HYDROLYZING)"/>
    <property type="match status" value="1"/>
</dbReference>
<feature type="binding site" evidence="10">
    <location>
        <position position="106"/>
    </location>
    <ligand>
        <name>L-glutamine</name>
        <dbReference type="ChEBI" id="CHEBI:58359"/>
    </ligand>
</feature>
<dbReference type="GO" id="GO:0006529">
    <property type="term" value="P:asparagine biosynthetic process"/>
    <property type="evidence" value="ECO:0007669"/>
    <property type="project" value="UniProtKB-KW"/>
</dbReference>
<dbReference type="PIRSF" id="PIRSF001589">
    <property type="entry name" value="Asn_synthetase_glu-h"/>
    <property type="match status" value="1"/>
</dbReference>
<keyword evidence="6 9" id="KW-0061">Asparagine biosynthesis</keyword>
<keyword evidence="9" id="KW-0028">Amino-acid biosynthesis</keyword>
<dbReference type="InterPro" id="IPR051786">
    <property type="entry name" value="ASN_synthetase/amidase"/>
</dbReference>
<evidence type="ECO:0000256" key="2">
    <source>
        <dbReference type="ARBA" id="ARBA00005752"/>
    </source>
</evidence>
<protein>
    <recommendedName>
        <fullName evidence="3">asparagine synthase (glutamine-hydrolyzing)</fullName>
        <ecNumber evidence="3">6.3.5.4</ecNumber>
    </recommendedName>
</protein>
<dbReference type="PROSITE" id="PS51278">
    <property type="entry name" value="GATASE_TYPE_2"/>
    <property type="match status" value="1"/>
</dbReference>
<evidence type="ECO:0000256" key="11">
    <source>
        <dbReference type="PIRSR" id="PIRSR001589-3"/>
    </source>
</evidence>
<evidence type="ECO:0000256" key="7">
    <source>
        <dbReference type="ARBA" id="ARBA00022962"/>
    </source>
</evidence>
<evidence type="ECO:0000313" key="13">
    <source>
        <dbReference type="EMBL" id="CRL31837.1"/>
    </source>
</evidence>
<dbReference type="GO" id="GO:0005829">
    <property type="term" value="C:cytosol"/>
    <property type="evidence" value="ECO:0007669"/>
    <property type="project" value="TreeGrafter"/>
</dbReference>
<dbReference type="InterPro" id="IPR029055">
    <property type="entry name" value="Ntn_hydrolases_N"/>
</dbReference>
<evidence type="ECO:0000313" key="14">
    <source>
        <dbReference type="Proteomes" id="UP000049472"/>
    </source>
</evidence>
<dbReference type="PANTHER" id="PTHR43284:SF1">
    <property type="entry name" value="ASPARAGINE SYNTHETASE"/>
    <property type="match status" value="1"/>
</dbReference>
<dbReference type="GO" id="GO:0005524">
    <property type="term" value="F:ATP binding"/>
    <property type="evidence" value="ECO:0007669"/>
    <property type="project" value="UniProtKB-KW"/>
</dbReference>
<dbReference type="SUPFAM" id="SSF52402">
    <property type="entry name" value="Adenine nucleotide alpha hydrolases-like"/>
    <property type="match status" value="1"/>
</dbReference>
<dbReference type="SUPFAM" id="SSF56235">
    <property type="entry name" value="N-terminal nucleophile aminohydrolases (Ntn hydrolases)"/>
    <property type="match status" value="1"/>
</dbReference>
<evidence type="ECO:0000256" key="4">
    <source>
        <dbReference type="ARBA" id="ARBA00022741"/>
    </source>
</evidence>
<sequence>MCGIAGFCNFKEDFEENTDYWNFRLEKMRAVLAHRGNDARGRFLKKHIGLSHSRLAIRDILCGDQPMTRTHNGYDYTICYNGEIYNTDELIPELSENGFVCSTTSDTEVILYAYIHWGADFVNRLNGIFAFAIWDAAKSRLLLYRDRVGVKPLFYAIRGDSLVFGSEPKACFAHPAVKPELDKQGLQELLAIGPAHTSGLSLFKDLFEVLPGHFMIYSRDGLHDETYWELTSREHTESYRDTVAHTRFLVEDAIKRQMVSDVPVCTFLSGGIDSSIVTAIAANYMNTRGKTLNTFSFDFKDNDRYFKANAFQPERDLPYVNRMLEEYETAHSYLECDENSLFKALFAAVDAKDMPGMTDVDSSLLYFCSLVSRKNKVALTGECADEIFGGYPWFYRKELLERYGFPWSSDVAPRLALLRDDVGLELDLSGYQAFRYEESRSKAPLLYGEAGEDESRRIIGYLNIKWFMQTLLDRMDRTSMYSELEARVPFADHRIIEYVFNVPWHMKYQNGVEKTLLRDAFSDVLPPELLHRKKSPYPKTYHPGYEALLIKGMEEILDSPNAPVRTLIDADKTREFLKAPAEYGSPWFGQLMAGPQLIAYFIQINYWMEKYQLSA</sequence>
<dbReference type="RefSeq" id="WP_055060823.1">
    <property type="nucleotide sequence ID" value="NZ_CVRQ01000001.1"/>
</dbReference>
<dbReference type="InterPro" id="IPR014729">
    <property type="entry name" value="Rossmann-like_a/b/a_fold"/>
</dbReference>
<dbReference type="NCBIfam" id="TIGR01536">
    <property type="entry name" value="asn_synth_AEB"/>
    <property type="match status" value="1"/>
</dbReference>
<keyword evidence="4 10" id="KW-0547">Nucleotide-binding</keyword>
<name>A0A0M6WBE0_9FIRM</name>
<dbReference type="EC" id="6.3.5.4" evidence="3"/>
<feature type="site" description="Important for beta-aspartyl-AMP intermediate formation" evidence="11">
    <location>
        <position position="382"/>
    </location>
</feature>
<evidence type="ECO:0000256" key="3">
    <source>
        <dbReference type="ARBA" id="ARBA00012737"/>
    </source>
</evidence>
<comment type="pathway">
    <text evidence="1">Amino-acid biosynthesis; L-asparagine biosynthesis; L-asparagine from L-aspartate (L-Gln route): step 1/1.</text>
</comment>
<feature type="domain" description="Glutamine amidotransferase type-2" evidence="12">
    <location>
        <begin position="2"/>
        <end position="220"/>
    </location>
</feature>
<feature type="active site" description="For GATase activity" evidence="9">
    <location>
        <position position="2"/>
    </location>
</feature>